<dbReference type="PANTHER" id="PTHR11669">
    <property type="entry name" value="REPLICATION FACTOR C / DNA POLYMERASE III GAMMA-TAU SUBUNIT"/>
    <property type="match status" value="1"/>
</dbReference>
<comment type="caution">
    <text evidence="2">The sequence shown here is derived from an EMBL/GenBank/DDBJ whole genome shotgun (WGS) entry which is preliminary data.</text>
</comment>
<dbReference type="InterPro" id="IPR050238">
    <property type="entry name" value="DNA_Rep/Repair_Clamp_Loader"/>
</dbReference>
<dbReference type="PANTHER" id="PTHR11669:SF8">
    <property type="entry name" value="DNA POLYMERASE III SUBUNIT DELTA"/>
    <property type="match status" value="1"/>
</dbReference>
<dbReference type="InterPro" id="IPR027417">
    <property type="entry name" value="P-loop_NTPase"/>
</dbReference>
<evidence type="ECO:0000313" key="2">
    <source>
        <dbReference type="EMBL" id="GAA5146248.1"/>
    </source>
</evidence>
<name>A0ABP9PGM3_9BACT</name>
<keyword evidence="3" id="KW-1185">Reference proteome</keyword>
<evidence type="ECO:0000313" key="3">
    <source>
        <dbReference type="Proteomes" id="UP001499852"/>
    </source>
</evidence>
<protein>
    <recommendedName>
        <fullName evidence="1">ATPase AAA-type core domain-containing protein</fullName>
    </recommendedName>
</protein>
<organism evidence="2 3">
    <name type="scientific">Prosthecobacter algae</name>
    <dbReference type="NCBI Taxonomy" id="1144682"/>
    <lineage>
        <taxon>Bacteria</taxon>
        <taxon>Pseudomonadati</taxon>
        <taxon>Verrucomicrobiota</taxon>
        <taxon>Verrucomicrobiia</taxon>
        <taxon>Verrucomicrobiales</taxon>
        <taxon>Verrucomicrobiaceae</taxon>
        <taxon>Prosthecobacter</taxon>
    </lineage>
</organism>
<dbReference type="SUPFAM" id="SSF52540">
    <property type="entry name" value="P-loop containing nucleoside triphosphate hydrolases"/>
    <property type="match status" value="1"/>
</dbReference>
<dbReference type="Pfam" id="PF00004">
    <property type="entry name" value="AAA"/>
    <property type="match status" value="1"/>
</dbReference>
<dbReference type="Gene3D" id="3.40.50.300">
    <property type="entry name" value="P-loop containing nucleotide triphosphate hydrolases"/>
    <property type="match status" value="1"/>
</dbReference>
<proteinExistence type="predicted"/>
<reference evidence="3" key="1">
    <citation type="journal article" date="2019" name="Int. J. Syst. Evol. Microbiol.">
        <title>The Global Catalogue of Microorganisms (GCM) 10K type strain sequencing project: providing services to taxonomists for standard genome sequencing and annotation.</title>
        <authorList>
            <consortium name="The Broad Institute Genomics Platform"/>
            <consortium name="The Broad Institute Genome Sequencing Center for Infectious Disease"/>
            <person name="Wu L."/>
            <person name="Ma J."/>
        </authorList>
    </citation>
    <scope>NUCLEOTIDE SEQUENCE [LARGE SCALE GENOMIC DNA]</scope>
    <source>
        <strain evidence="3">JCM 18053</strain>
    </source>
</reference>
<dbReference type="EMBL" id="BAABIA010000009">
    <property type="protein sequence ID" value="GAA5146248.1"/>
    <property type="molecule type" value="Genomic_DNA"/>
</dbReference>
<dbReference type="InterPro" id="IPR003959">
    <property type="entry name" value="ATPase_AAA_core"/>
</dbReference>
<accession>A0ABP9PGM3</accession>
<gene>
    <name evidence="2" type="ORF">GCM10023213_38960</name>
</gene>
<dbReference type="Proteomes" id="UP001499852">
    <property type="component" value="Unassembled WGS sequence"/>
</dbReference>
<sequence>MASKARERVLKQAPFSPMNWRPRIAEDLIGQAKRVAMAQGSKAKRLSSDPSATMKLLLYGPPGVGKTSVVELVALQLAGTPLSIEDYNGREVTVDLVRDWMRQLPYGSLFSSWSVKIVNELDRCSREAQDLLLTYLDRLPPGRAFLGTSNLQLDLLTERFQTRFQAIKLLPPTTEELAAFLSAHWAVPSVTATQIAVGSGGCVRAALADLESYLDQQP</sequence>
<evidence type="ECO:0000259" key="1">
    <source>
        <dbReference type="Pfam" id="PF00004"/>
    </source>
</evidence>
<dbReference type="CDD" id="cd00009">
    <property type="entry name" value="AAA"/>
    <property type="match status" value="1"/>
</dbReference>
<feature type="domain" description="ATPase AAA-type core" evidence="1">
    <location>
        <begin position="56"/>
        <end position="167"/>
    </location>
</feature>